<reference evidence="4 5" key="1">
    <citation type="submission" date="2017-08" db="EMBL/GenBank/DDBJ databases">
        <title>Infants hospitalized years apart are colonized by the same room-sourced microbial strains.</title>
        <authorList>
            <person name="Brooks B."/>
            <person name="Olm M.R."/>
            <person name="Firek B.A."/>
            <person name="Baker R."/>
            <person name="Thomas B.C."/>
            <person name="Morowitz M.J."/>
            <person name="Banfield J.F."/>
        </authorList>
    </citation>
    <scope>NUCLEOTIDE SEQUENCE [LARGE SCALE GENOMIC DNA]</scope>
    <source>
        <strain evidence="4">S2_005_002_R2_33</strain>
    </source>
</reference>
<dbReference type="EMBL" id="QFPX01000008">
    <property type="protein sequence ID" value="PZQ54608.1"/>
    <property type="molecule type" value="Genomic_DNA"/>
</dbReference>
<name>A0A2W5NQ79_9SPHN</name>
<feature type="transmembrane region" description="Helical" evidence="2">
    <location>
        <begin position="213"/>
        <end position="235"/>
    </location>
</feature>
<feature type="transmembrane region" description="Helical" evidence="2">
    <location>
        <begin position="140"/>
        <end position="158"/>
    </location>
</feature>
<keyword evidence="2" id="KW-0472">Membrane</keyword>
<dbReference type="AlphaFoldDB" id="A0A2W5NQ79"/>
<dbReference type="InterPro" id="IPR002656">
    <property type="entry name" value="Acyl_transf_3_dom"/>
</dbReference>
<dbReference type="PANTHER" id="PTHR37312">
    <property type="entry name" value="MEMBRANE-BOUND ACYLTRANSFERASE YKRP-RELATED"/>
    <property type="match status" value="1"/>
</dbReference>
<dbReference type="GO" id="GO:0016747">
    <property type="term" value="F:acyltransferase activity, transferring groups other than amino-acyl groups"/>
    <property type="evidence" value="ECO:0007669"/>
    <property type="project" value="InterPro"/>
</dbReference>
<organism evidence="4 5">
    <name type="scientific">Novosphingobium pentaromativorans</name>
    <dbReference type="NCBI Taxonomy" id="205844"/>
    <lineage>
        <taxon>Bacteria</taxon>
        <taxon>Pseudomonadati</taxon>
        <taxon>Pseudomonadota</taxon>
        <taxon>Alphaproteobacteria</taxon>
        <taxon>Sphingomonadales</taxon>
        <taxon>Sphingomonadaceae</taxon>
        <taxon>Novosphingobium</taxon>
    </lineage>
</organism>
<evidence type="ECO:0000256" key="1">
    <source>
        <dbReference type="SAM" id="MobiDB-lite"/>
    </source>
</evidence>
<feature type="transmembrane region" description="Helical" evidence="2">
    <location>
        <begin position="189"/>
        <end position="207"/>
    </location>
</feature>
<feature type="domain" description="Acyltransferase 3" evidence="3">
    <location>
        <begin position="4"/>
        <end position="288"/>
    </location>
</feature>
<comment type="caution">
    <text evidence="4">The sequence shown here is derived from an EMBL/GenBank/DDBJ whole genome shotgun (WGS) entry which is preliminary data.</text>
</comment>
<dbReference type="Pfam" id="PF01757">
    <property type="entry name" value="Acyl_transf_3"/>
    <property type="match status" value="1"/>
</dbReference>
<feature type="transmembrane region" description="Helical" evidence="2">
    <location>
        <begin position="247"/>
        <end position="265"/>
    </location>
</feature>
<gene>
    <name evidence="4" type="ORF">DI555_11240</name>
</gene>
<dbReference type="InterPro" id="IPR052734">
    <property type="entry name" value="Nod_factor_acetyltransferase"/>
</dbReference>
<feature type="transmembrane region" description="Helical" evidence="2">
    <location>
        <begin position="271"/>
        <end position="289"/>
    </location>
</feature>
<proteinExistence type="predicted"/>
<dbReference type="PANTHER" id="PTHR37312:SF1">
    <property type="entry name" value="MEMBRANE-BOUND ACYLTRANSFERASE YKRP-RELATED"/>
    <property type="match status" value="1"/>
</dbReference>
<accession>A0A2W5NQ79</accession>
<sequence length="337" mass="36101">MRIKGLDAARGAAIVFVVFGHVWRGLDGQGLVEPRLFETIDRAVYLFHMPVFFLISGMLFKAPQSLRDGLSRSALNLLWPMCLWAWVEGCVHLVTGAGNKGRISLFEVLAYPFPPKSVFWFLLALFLFQAAAMVLRGRGAAALIAAGSVALVAIAQPQGLTGQILQHAPFFFVGLLAGTRWLEKGLPLAASLAAFALAEGVAWALAVSPFETVPAYICGFVACVGFLGICLNGPALVRKLGERTMPIYLTHIIFAAGMRVVLTRLGLKDVATVVLVSTAAGVVLPLILFEISRRFGLAGILGFEPLRKRGAPDKNKTIIQDPAQPGLVEGPSAGRRA</sequence>
<keyword evidence="2" id="KW-1133">Transmembrane helix</keyword>
<keyword evidence="2" id="KW-0812">Transmembrane</keyword>
<evidence type="ECO:0000259" key="3">
    <source>
        <dbReference type="Pfam" id="PF01757"/>
    </source>
</evidence>
<evidence type="ECO:0000256" key="2">
    <source>
        <dbReference type="SAM" id="Phobius"/>
    </source>
</evidence>
<feature type="region of interest" description="Disordered" evidence="1">
    <location>
        <begin position="312"/>
        <end position="337"/>
    </location>
</feature>
<feature type="transmembrane region" description="Helical" evidence="2">
    <location>
        <begin position="43"/>
        <end position="62"/>
    </location>
</feature>
<feature type="transmembrane region" description="Helical" evidence="2">
    <location>
        <begin position="117"/>
        <end position="135"/>
    </location>
</feature>
<dbReference type="Proteomes" id="UP000249082">
    <property type="component" value="Unassembled WGS sequence"/>
</dbReference>
<evidence type="ECO:0000313" key="4">
    <source>
        <dbReference type="EMBL" id="PZQ54608.1"/>
    </source>
</evidence>
<protein>
    <recommendedName>
        <fullName evidence="3">Acyltransferase 3 domain-containing protein</fullName>
    </recommendedName>
</protein>
<evidence type="ECO:0000313" key="5">
    <source>
        <dbReference type="Proteomes" id="UP000249082"/>
    </source>
</evidence>